<evidence type="ECO:0000313" key="1">
    <source>
        <dbReference type="EMBL" id="TDR51718.1"/>
    </source>
</evidence>
<gene>
    <name evidence="1" type="ORF">DFP96_11124</name>
</gene>
<dbReference type="STRING" id="1265846.PROCOU_11228"/>
<evidence type="ECO:0000313" key="2">
    <source>
        <dbReference type="Proteomes" id="UP000295558"/>
    </source>
</evidence>
<accession>A0A4R6ZHM5</accession>
<name>A0A4R6ZHM5_9LIST</name>
<proteinExistence type="predicted"/>
<dbReference type="AlphaFoldDB" id="A0A4R6ZHM5"/>
<organism evidence="1 2">
    <name type="scientific">Listeria rocourtiae</name>
    <dbReference type="NCBI Taxonomy" id="647910"/>
    <lineage>
        <taxon>Bacteria</taxon>
        <taxon>Bacillati</taxon>
        <taxon>Bacillota</taxon>
        <taxon>Bacilli</taxon>
        <taxon>Bacillales</taxon>
        <taxon>Listeriaceae</taxon>
        <taxon>Listeria</taxon>
    </lineage>
</organism>
<dbReference type="EMBL" id="SNZK01000011">
    <property type="protein sequence ID" value="TDR51718.1"/>
    <property type="molecule type" value="Genomic_DNA"/>
</dbReference>
<dbReference type="Proteomes" id="UP000295558">
    <property type="component" value="Unassembled WGS sequence"/>
</dbReference>
<protein>
    <submittedName>
        <fullName evidence="1">Uncharacterized protein</fullName>
    </submittedName>
</protein>
<dbReference type="RefSeq" id="WP_036071985.1">
    <property type="nucleotide sequence ID" value="NZ_SNZK01000011.1"/>
</dbReference>
<reference evidence="1 2" key="1">
    <citation type="submission" date="2019-03" db="EMBL/GenBank/DDBJ databases">
        <title>Genomic Encyclopedia of Type Strains, Phase III (KMG-III): the genomes of soil and plant-associated and newly described type strains.</title>
        <authorList>
            <person name="Whitman W."/>
        </authorList>
    </citation>
    <scope>NUCLEOTIDE SEQUENCE [LARGE SCALE GENOMIC DNA]</scope>
    <source>
        <strain evidence="1 2">CECT 7972</strain>
    </source>
</reference>
<sequence>MKIKLTALYKNGTTVDYFGGESEPETVALDMSVISDVVSESYQNDYDAVISLKNGTRKTFIRVNDTSSITVDGVTESECDGYNPGSILYDDPIKPEVSN</sequence>
<keyword evidence="2" id="KW-1185">Reference proteome</keyword>
<comment type="caution">
    <text evidence="1">The sequence shown here is derived from an EMBL/GenBank/DDBJ whole genome shotgun (WGS) entry which is preliminary data.</text>
</comment>